<dbReference type="InterPro" id="IPR058522">
    <property type="entry name" value="DUF8209"/>
</dbReference>
<accession>A0AAU8LC12</accession>
<reference evidence="1" key="2">
    <citation type="submission" date="2024-07" db="EMBL/GenBank/DDBJ databases">
        <title>A complete genome sequence for Pseudomonas syringae CC1417.</title>
        <authorList>
            <person name="Baltrus D.A."/>
        </authorList>
    </citation>
    <scope>NUCLEOTIDE SEQUENCE</scope>
    <source>
        <strain evidence="1">CC1417</strain>
    </source>
</reference>
<sequence length="143" mass="15543">MAALYCYEGECGLSADDVLLVVAIEMTMIEFGLDDVAAALGIVLGANILPTRAKFTGAVKGTSIMSIVTRRLLSNRKFPGGFRAPSITGWKPPKLRWTRSMGGFIARAVPVVGWSYTAYELGTIGYKTVITYNAIVDEQDRIF</sequence>
<dbReference type="RefSeq" id="WP_024695877.1">
    <property type="nucleotide sequence ID" value="NZ_CP159362.1"/>
</dbReference>
<dbReference type="InterPro" id="IPR058064">
    <property type="entry name" value="STM2901-like"/>
</dbReference>
<organism evidence="1">
    <name type="scientific">Pseudomonas syringae CC1417</name>
    <dbReference type="NCBI Taxonomy" id="1357272"/>
    <lineage>
        <taxon>Bacteria</taxon>
        <taxon>Pseudomonadati</taxon>
        <taxon>Pseudomonadota</taxon>
        <taxon>Gammaproteobacteria</taxon>
        <taxon>Pseudomonadales</taxon>
        <taxon>Pseudomonadaceae</taxon>
        <taxon>Pseudomonas</taxon>
        <taxon>Pseudomonas syringae</taxon>
    </lineage>
</organism>
<name>A0AAU8LC12_PSESX</name>
<evidence type="ECO:0000313" key="1">
    <source>
        <dbReference type="EMBL" id="XCN66126.1"/>
    </source>
</evidence>
<gene>
    <name evidence="1" type="ORF">N011_16615</name>
</gene>
<dbReference type="AlphaFoldDB" id="A0AAU8LC12"/>
<dbReference type="NCBIfam" id="NF045926">
    <property type="entry name" value="STM2901_fam"/>
    <property type="match status" value="1"/>
</dbReference>
<reference evidence="1" key="1">
    <citation type="journal article" date="2014" name="Genome Announc.">
        <title>Draft Genome Sequences of a Phylogenetically Diverse Suite of Pseudomonas syringae Strains from Multiple Source Populations.</title>
        <authorList>
            <person name="Baltrus D.A."/>
            <person name="Yourstone S."/>
            <person name="Lind A."/>
            <person name="Guilbaud C."/>
            <person name="Sands D.C."/>
            <person name="Jones C.D."/>
            <person name="Morris C.E."/>
            <person name="Dangl J.L."/>
        </authorList>
    </citation>
    <scope>NUCLEOTIDE SEQUENCE</scope>
    <source>
        <strain evidence="1">CC1417</strain>
    </source>
</reference>
<dbReference type="Pfam" id="PF26636">
    <property type="entry name" value="DUF8209"/>
    <property type="match status" value="1"/>
</dbReference>
<protein>
    <submittedName>
        <fullName evidence="1">STM2901 family protein</fullName>
    </submittedName>
</protein>
<dbReference type="EMBL" id="CP159362">
    <property type="protein sequence ID" value="XCN66126.1"/>
    <property type="molecule type" value="Genomic_DNA"/>
</dbReference>
<proteinExistence type="predicted"/>